<keyword evidence="2" id="KW-1185">Reference proteome</keyword>
<dbReference type="EMBL" id="BSFM01000004">
    <property type="protein sequence ID" value="GLK82777.1"/>
    <property type="molecule type" value="Genomic_DNA"/>
</dbReference>
<organism evidence="1 2">
    <name type="scientific">Ancylobacter defluvii</name>
    <dbReference type="NCBI Taxonomy" id="1282440"/>
    <lineage>
        <taxon>Bacteria</taxon>
        <taxon>Pseudomonadati</taxon>
        <taxon>Pseudomonadota</taxon>
        <taxon>Alphaproteobacteria</taxon>
        <taxon>Hyphomicrobiales</taxon>
        <taxon>Xanthobacteraceae</taxon>
        <taxon>Ancylobacter</taxon>
    </lineage>
</organism>
<reference evidence="1" key="1">
    <citation type="journal article" date="2014" name="Int. J. Syst. Evol. Microbiol.">
        <title>Complete genome sequence of Corynebacterium casei LMG S-19264T (=DSM 44701T), isolated from a smear-ripened cheese.</title>
        <authorList>
            <consortium name="US DOE Joint Genome Institute (JGI-PGF)"/>
            <person name="Walter F."/>
            <person name="Albersmeier A."/>
            <person name="Kalinowski J."/>
            <person name="Ruckert C."/>
        </authorList>
    </citation>
    <scope>NUCLEOTIDE SEQUENCE</scope>
    <source>
        <strain evidence="1">VKM B-2789</strain>
    </source>
</reference>
<name>A0A9W6JT42_9HYPH</name>
<gene>
    <name evidence="1" type="ORF">GCM10017653_08460</name>
</gene>
<dbReference type="RefSeq" id="WP_246547530.1">
    <property type="nucleotide sequence ID" value="NZ_BSFM01000004.1"/>
</dbReference>
<protein>
    <submittedName>
        <fullName evidence="1">Uncharacterized protein</fullName>
    </submittedName>
</protein>
<dbReference type="Proteomes" id="UP001143330">
    <property type="component" value="Unassembled WGS sequence"/>
</dbReference>
<proteinExistence type="predicted"/>
<dbReference type="AlphaFoldDB" id="A0A9W6JT42"/>
<evidence type="ECO:0000313" key="1">
    <source>
        <dbReference type="EMBL" id="GLK82777.1"/>
    </source>
</evidence>
<reference evidence="1" key="2">
    <citation type="submission" date="2023-01" db="EMBL/GenBank/DDBJ databases">
        <authorList>
            <person name="Sun Q."/>
            <person name="Evtushenko L."/>
        </authorList>
    </citation>
    <scope>NUCLEOTIDE SEQUENCE</scope>
    <source>
        <strain evidence="1">VKM B-2789</strain>
    </source>
</reference>
<accession>A0A9W6JT42</accession>
<sequence length="88" mass="9550">MPIMDQLHTAQAATIPMVRVRHGSVVFDIDSLDEALAFATAHPHPGGAYEEMLRLLRGATDPEDVAEAGHAFQWWAEATNLVAGPVRC</sequence>
<evidence type="ECO:0000313" key="2">
    <source>
        <dbReference type="Proteomes" id="UP001143330"/>
    </source>
</evidence>
<comment type="caution">
    <text evidence="1">The sequence shown here is derived from an EMBL/GenBank/DDBJ whole genome shotgun (WGS) entry which is preliminary data.</text>
</comment>